<accession>A0ABW0ZAZ1</accession>
<reference evidence="2" key="1">
    <citation type="journal article" date="2019" name="Int. J. Syst. Evol. Microbiol.">
        <title>The Global Catalogue of Microorganisms (GCM) 10K type strain sequencing project: providing services to taxonomists for standard genome sequencing and annotation.</title>
        <authorList>
            <consortium name="The Broad Institute Genomics Platform"/>
            <consortium name="The Broad Institute Genome Sequencing Center for Infectious Disease"/>
            <person name="Wu L."/>
            <person name="Ma J."/>
        </authorList>
    </citation>
    <scope>NUCLEOTIDE SEQUENCE [LARGE SCALE GENOMIC DNA]</scope>
    <source>
        <strain evidence="2">CGMCC 4.7304</strain>
    </source>
</reference>
<evidence type="ECO:0008006" key="3">
    <source>
        <dbReference type="Google" id="ProtNLM"/>
    </source>
</evidence>
<name>A0ABW0ZAZ1_9ACTN</name>
<dbReference type="Proteomes" id="UP001596083">
    <property type="component" value="Unassembled WGS sequence"/>
</dbReference>
<keyword evidence="2" id="KW-1185">Reference proteome</keyword>
<organism evidence="1 2">
    <name type="scientific">Streptomyces gamaensis</name>
    <dbReference type="NCBI Taxonomy" id="1763542"/>
    <lineage>
        <taxon>Bacteria</taxon>
        <taxon>Bacillati</taxon>
        <taxon>Actinomycetota</taxon>
        <taxon>Actinomycetes</taxon>
        <taxon>Kitasatosporales</taxon>
        <taxon>Streptomycetaceae</taxon>
        <taxon>Streptomyces</taxon>
    </lineage>
</organism>
<sequence>MSVRAPQRWRAPRRVIAPAPDRTDLDGLAARASLARQDPGPADLLPVSADVVDSALSAGLRTGFLGGPWRDGFPRYAWHCASGADGVRVLEFRLTGRVPGEYAGYELHPSEWPEGLSNHVA</sequence>
<evidence type="ECO:0000313" key="2">
    <source>
        <dbReference type="Proteomes" id="UP001596083"/>
    </source>
</evidence>
<comment type="caution">
    <text evidence="1">The sequence shown here is derived from an EMBL/GenBank/DDBJ whole genome shotgun (WGS) entry which is preliminary data.</text>
</comment>
<gene>
    <name evidence="1" type="ORF">ACFP1Z_33310</name>
</gene>
<protein>
    <recommendedName>
        <fullName evidence="3">GNAT family N-acetyltransferase</fullName>
    </recommendedName>
</protein>
<dbReference type="RefSeq" id="WP_390321797.1">
    <property type="nucleotide sequence ID" value="NZ_JBHSPB010000045.1"/>
</dbReference>
<dbReference type="EMBL" id="JBHSPB010000045">
    <property type="protein sequence ID" value="MFC5725032.1"/>
    <property type="molecule type" value="Genomic_DNA"/>
</dbReference>
<evidence type="ECO:0000313" key="1">
    <source>
        <dbReference type="EMBL" id="MFC5725032.1"/>
    </source>
</evidence>
<proteinExistence type="predicted"/>